<reference evidence="3" key="1">
    <citation type="submission" date="2016-10" db="EMBL/GenBank/DDBJ databases">
        <authorList>
            <person name="Varghese N."/>
        </authorList>
    </citation>
    <scope>NUCLEOTIDE SEQUENCE [LARGE SCALE GENOMIC DNA]</scope>
    <source>
        <strain evidence="3">DSM 12489</strain>
    </source>
</reference>
<dbReference type="AlphaFoldDB" id="A0A1H2SS81"/>
<name>A0A1H2SS81_9BACL</name>
<dbReference type="EMBL" id="BSRA01000001">
    <property type="protein sequence ID" value="GLV12502.1"/>
    <property type="molecule type" value="Genomic_DNA"/>
</dbReference>
<keyword evidence="3" id="KW-1185">Reference proteome</keyword>
<evidence type="ECO:0008006" key="4">
    <source>
        <dbReference type="Google" id="ProtNLM"/>
    </source>
</evidence>
<protein>
    <recommendedName>
        <fullName evidence="4">Spore germination protein gerPA/gerPF</fullName>
    </recommendedName>
</protein>
<dbReference type="Proteomes" id="UP000182589">
    <property type="component" value="Unassembled WGS sequence"/>
</dbReference>
<organism evidence="2 3">
    <name type="scientific">Alicyclobacillus hesperidum</name>
    <dbReference type="NCBI Taxonomy" id="89784"/>
    <lineage>
        <taxon>Bacteria</taxon>
        <taxon>Bacillati</taxon>
        <taxon>Bacillota</taxon>
        <taxon>Bacilli</taxon>
        <taxon>Bacillales</taxon>
        <taxon>Alicyclobacillaceae</taxon>
        <taxon>Alicyclobacillus</taxon>
    </lineage>
</organism>
<dbReference type="Proteomes" id="UP001157137">
    <property type="component" value="Unassembled WGS sequence"/>
</dbReference>
<evidence type="ECO:0000313" key="3">
    <source>
        <dbReference type="Proteomes" id="UP000182589"/>
    </source>
</evidence>
<evidence type="ECO:0000313" key="1">
    <source>
        <dbReference type="EMBL" id="GLV12502.1"/>
    </source>
</evidence>
<gene>
    <name evidence="1" type="ORF">Heshes_01860</name>
    <name evidence="2" type="ORF">SAMN04489725_104187</name>
</gene>
<dbReference type="PROSITE" id="PS51257">
    <property type="entry name" value="PROKAR_LIPOPROTEIN"/>
    <property type="match status" value="1"/>
</dbReference>
<reference evidence="2" key="2">
    <citation type="submission" date="2016-10" db="EMBL/GenBank/DDBJ databases">
        <authorList>
            <person name="de Groot N.N."/>
        </authorList>
    </citation>
    <scope>NUCLEOTIDE SEQUENCE [LARGE SCALE GENOMIC DNA]</scope>
    <source>
        <strain evidence="2">DSM 12489</strain>
    </source>
</reference>
<sequence length="89" mass="9718">MRNALSPTFIIGSIQIHQISGASCLNMGNTWASGFQSHSKQNQGFGNVYGEKSAIYGNRTLQNDPDGLDLAVLPEHVRPSWLSSWLSGR</sequence>
<dbReference type="STRING" id="89784.SAMN04489725_104187"/>
<dbReference type="RefSeq" id="WP_006447635.1">
    <property type="nucleotide sequence ID" value="NZ_BSRA01000001.1"/>
</dbReference>
<accession>A0A1H2SS81</accession>
<dbReference type="EMBL" id="FNOJ01000004">
    <property type="protein sequence ID" value="SDW33904.1"/>
    <property type="molecule type" value="Genomic_DNA"/>
</dbReference>
<reference evidence="1" key="3">
    <citation type="submission" date="2023-02" db="EMBL/GenBank/DDBJ databases">
        <title>Proposal of a novel subspecies: Alicyclobacillus hesperidum subspecies aegle.</title>
        <authorList>
            <person name="Goto K."/>
            <person name="Fujii T."/>
            <person name="Yasui K."/>
            <person name="Mochida K."/>
            <person name="Kato-Tanaka Y."/>
            <person name="Morohoshi S."/>
            <person name="An S.Y."/>
            <person name="Kasai H."/>
            <person name="Yokota A."/>
        </authorList>
    </citation>
    <scope>NUCLEOTIDE SEQUENCE</scope>
    <source>
        <strain evidence="1">DSM 12766</strain>
    </source>
</reference>
<evidence type="ECO:0000313" key="2">
    <source>
        <dbReference type="EMBL" id="SDW33904.1"/>
    </source>
</evidence>
<proteinExistence type="predicted"/>